<feature type="domain" description="Thioesterase" evidence="1">
    <location>
        <begin position="6"/>
        <end position="54"/>
    </location>
</feature>
<dbReference type="HOGENOM" id="CLU_2208292_0_0_0"/>
<organism evidence="2 3">
    <name type="scientific">Simkania negevensis (strain ATCC VR-1471 / DSM 27360 / Z)</name>
    <dbReference type="NCBI Taxonomy" id="331113"/>
    <lineage>
        <taxon>Bacteria</taxon>
        <taxon>Pseudomonadati</taxon>
        <taxon>Chlamydiota</taxon>
        <taxon>Chlamydiia</taxon>
        <taxon>Parachlamydiales</taxon>
        <taxon>Simkaniaceae</taxon>
        <taxon>Simkania</taxon>
    </lineage>
</organism>
<accession>F8L5A9</accession>
<dbReference type="InterPro" id="IPR006683">
    <property type="entry name" value="Thioestr_dom"/>
</dbReference>
<dbReference type="SUPFAM" id="SSF54637">
    <property type="entry name" value="Thioesterase/thiol ester dehydrase-isomerase"/>
    <property type="match status" value="1"/>
</dbReference>
<dbReference type="Pfam" id="PF03061">
    <property type="entry name" value="4HBT"/>
    <property type="match status" value="1"/>
</dbReference>
<evidence type="ECO:0000259" key="1">
    <source>
        <dbReference type="Pfam" id="PF03061"/>
    </source>
</evidence>
<reference key="1">
    <citation type="journal article" date="2011" name="Mol. Biol. Evol.">
        <title>Unity in variety -- the pan-genome of the Chlamydiae.</title>
        <authorList>
            <person name="Collingro A."/>
            <person name="Tischler P."/>
            <person name="Weinmaier T."/>
            <person name="Penz T."/>
            <person name="Heinz E."/>
            <person name="Brunham R.C."/>
            <person name="Read T.D."/>
            <person name="Bavoil P.M."/>
            <person name="Sachse K."/>
            <person name="Kahane S."/>
            <person name="Friedman M.G."/>
            <person name="Rattei T."/>
            <person name="Myers G.S.A."/>
            <person name="Horn M."/>
        </authorList>
    </citation>
    <scope>NUCLEOTIDE SEQUENCE</scope>
    <source>
        <strain>Z</strain>
    </source>
</reference>
<name>F8L5A9_SIMNZ</name>
<protein>
    <submittedName>
        <fullName evidence="2">Uncharacterized protein YneP</fullName>
        <ecNumber evidence="2">3.1.2.-</ecNumber>
    </submittedName>
</protein>
<dbReference type="InterPro" id="IPR029069">
    <property type="entry name" value="HotDog_dom_sf"/>
</dbReference>
<evidence type="ECO:0000313" key="2">
    <source>
        <dbReference type="EMBL" id="CCB87995.1"/>
    </source>
</evidence>
<dbReference type="AlphaFoldDB" id="F8L5A9"/>
<proteinExistence type="predicted"/>
<dbReference type="GO" id="GO:0016790">
    <property type="term" value="F:thiolester hydrolase activity"/>
    <property type="evidence" value="ECO:0007669"/>
    <property type="project" value="UniProtKB-ARBA"/>
</dbReference>
<dbReference type="Gene3D" id="3.10.129.10">
    <property type="entry name" value="Hotdog Thioesterase"/>
    <property type="match status" value="1"/>
</dbReference>
<evidence type="ECO:0000313" key="3">
    <source>
        <dbReference type="Proteomes" id="UP000000496"/>
    </source>
</evidence>
<gene>
    <name evidence="2" type="primary">yneP</name>
    <name evidence="2" type="ordered locus">SNE_A01170</name>
</gene>
<dbReference type="EMBL" id="FR872582">
    <property type="protein sequence ID" value="CCB87995.1"/>
    <property type="molecule type" value="Genomic_DNA"/>
</dbReference>
<dbReference type="CDD" id="cd00586">
    <property type="entry name" value="4HBT"/>
    <property type="match status" value="1"/>
</dbReference>
<dbReference type="STRING" id="331113.SNE_A01170"/>
<dbReference type="KEGG" id="sng:SNE_A01170"/>
<keyword evidence="3" id="KW-1185">Reference proteome</keyword>
<reference evidence="2 3" key="2">
    <citation type="journal article" date="2011" name="Mol. Biol. Evol.">
        <title>Unity in variety--the pan-genome of the Chlamydiae.</title>
        <authorList>
            <person name="Collingro A."/>
            <person name="Tischler P."/>
            <person name="Weinmaier T."/>
            <person name="Penz T."/>
            <person name="Heinz E."/>
            <person name="Brunham R.C."/>
            <person name="Read T.D."/>
            <person name="Bavoil P.M."/>
            <person name="Sachse K."/>
            <person name="Kahane S."/>
            <person name="Friedman M.G."/>
            <person name="Rattei T."/>
            <person name="Myers G.S."/>
            <person name="Horn M."/>
        </authorList>
    </citation>
    <scope>NUCLEOTIDE SEQUENCE [LARGE SCALE GENOMIC DNA]</scope>
    <source>
        <strain evidence="3">ATCC VR-1471 / Z</strain>
    </source>
</reference>
<dbReference type="Proteomes" id="UP000000496">
    <property type="component" value="Chromosome gsn.131"/>
</dbReference>
<sequence length="107" mass="12580">MLEKGGMQCPVVSQSVKYLKPLFSLQEIEVHVWIESYSKVRFVLGYEILRGKDKILIGQSEHCFLDQNFKPLRIYSNNFKNCLSINPETQNVLRAILLKIKEEMWFV</sequence>
<dbReference type="EC" id="3.1.2.-" evidence="2"/>
<dbReference type="eggNOG" id="COG0824">
    <property type="taxonomic scope" value="Bacteria"/>
</dbReference>
<keyword evidence="2" id="KW-0378">Hydrolase</keyword>